<protein>
    <submittedName>
        <fullName evidence="1">DUF1353 domain-containing protein</fullName>
    </submittedName>
</protein>
<dbReference type="RefSeq" id="WP_377247884.1">
    <property type="nucleotide sequence ID" value="NZ_JBHLUH010000009.1"/>
</dbReference>
<dbReference type="Pfam" id="PF07087">
    <property type="entry name" value="DUF1353"/>
    <property type="match status" value="1"/>
</dbReference>
<reference evidence="1 2" key="1">
    <citation type="submission" date="2024-09" db="EMBL/GenBank/DDBJ databases">
        <authorList>
            <person name="Sun Q."/>
            <person name="Mori K."/>
        </authorList>
    </citation>
    <scope>NUCLEOTIDE SEQUENCE [LARGE SCALE GENOMIC DNA]</scope>
    <source>
        <strain evidence="1 2">TBRC 3947</strain>
    </source>
</reference>
<accession>A0ABV6LZD7</accession>
<evidence type="ECO:0000313" key="2">
    <source>
        <dbReference type="Proteomes" id="UP001589867"/>
    </source>
</evidence>
<name>A0ABV6LZD7_9ACTN</name>
<sequence length="212" mass="24155">MANATDDLAAQPAPRVLGFGPDSAVEVRQRDDTSWTVLRALRYNARLRDFEVPVDGETDFASVPRLFVWFLPRYGRYTAAAILHDHLWRVVVPASGGDLTWRDADGIFLQAMRELGVPFLRRWIMWAAVRWAALTKRGGRAGWWREAWRVALVTLVALPVVAPPAVLIALALVVFYLMELVAWLPLRLARAVRSRLGRRAKRVNQPHLRWTL</sequence>
<evidence type="ECO:0000313" key="1">
    <source>
        <dbReference type="EMBL" id="MFC0527623.1"/>
    </source>
</evidence>
<gene>
    <name evidence="1" type="ORF">ACFFIA_08125</name>
</gene>
<dbReference type="InterPro" id="IPR010767">
    <property type="entry name" value="Phage_CGC-2007_Cje0229"/>
</dbReference>
<dbReference type="Proteomes" id="UP001589867">
    <property type="component" value="Unassembled WGS sequence"/>
</dbReference>
<comment type="caution">
    <text evidence="1">The sequence shown here is derived from an EMBL/GenBank/DDBJ whole genome shotgun (WGS) entry which is preliminary data.</text>
</comment>
<organism evidence="1 2">
    <name type="scientific">Phytohabitans kaempferiae</name>
    <dbReference type="NCBI Taxonomy" id="1620943"/>
    <lineage>
        <taxon>Bacteria</taxon>
        <taxon>Bacillati</taxon>
        <taxon>Actinomycetota</taxon>
        <taxon>Actinomycetes</taxon>
        <taxon>Micromonosporales</taxon>
        <taxon>Micromonosporaceae</taxon>
    </lineage>
</organism>
<proteinExistence type="predicted"/>
<dbReference type="EMBL" id="JBHLUH010000009">
    <property type="protein sequence ID" value="MFC0527623.1"/>
    <property type="molecule type" value="Genomic_DNA"/>
</dbReference>
<keyword evidence="2" id="KW-1185">Reference proteome</keyword>